<organism evidence="6 7">
    <name type="scientific">Sphingopyxis jiangsuensis</name>
    <dbReference type="NCBI Taxonomy" id="2871171"/>
    <lineage>
        <taxon>Bacteria</taxon>
        <taxon>Pseudomonadati</taxon>
        <taxon>Pseudomonadota</taxon>
        <taxon>Alphaproteobacteria</taxon>
        <taxon>Sphingomonadales</taxon>
        <taxon>Sphingomonadaceae</taxon>
        <taxon>Sphingopyxis</taxon>
    </lineage>
</organism>
<dbReference type="Pfam" id="PF01124">
    <property type="entry name" value="MAPEG"/>
    <property type="match status" value="1"/>
</dbReference>
<dbReference type="Proteomes" id="UP001166571">
    <property type="component" value="Unassembled WGS sequence"/>
</dbReference>
<comment type="caution">
    <text evidence="6">The sequence shown here is derived from an EMBL/GenBank/DDBJ whole genome shotgun (WGS) entry which is preliminary data.</text>
</comment>
<gene>
    <name evidence="6" type="ORF">K5P26_10965</name>
</gene>
<evidence type="ECO:0000313" key="6">
    <source>
        <dbReference type="EMBL" id="MBY4637656.1"/>
    </source>
</evidence>
<accession>A0ABS7MFY2</accession>
<keyword evidence="3 5" id="KW-1133">Transmembrane helix</keyword>
<dbReference type="SUPFAM" id="SSF161084">
    <property type="entry name" value="MAPEG domain-like"/>
    <property type="match status" value="1"/>
</dbReference>
<evidence type="ECO:0000256" key="4">
    <source>
        <dbReference type="ARBA" id="ARBA00023136"/>
    </source>
</evidence>
<evidence type="ECO:0000313" key="7">
    <source>
        <dbReference type="Proteomes" id="UP001166571"/>
    </source>
</evidence>
<keyword evidence="2 5" id="KW-0812">Transmembrane</keyword>
<sequence length="135" mass="15076">MQQAFHYLAQAGVLTALMWVPYILSRMHSWGIRDFLNNYPDGFPAAEPAPPLWAQRAKRAHLNMVETLPAFIAVVVAASYLADDGAAAEVGRWAMIFYYARVAHYIVYSLGIPYLRTPAYLVSWAAILMIGTQLA</sequence>
<evidence type="ECO:0000256" key="2">
    <source>
        <dbReference type="ARBA" id="ARBA00022692"/>
    </source>
</evidence>
<evidence type="ECO:0000256" key="5">
    <source>
        <dbReference type="SAM" id="Phobius"/>
    </source>
</evidence>
<feature type="transmembrane region" description="Helical" evidence="5">
    <location>
        <begin position="102"/>
        <end position="130"/>
    </location>
</feature>
<dbReference type="Gene3D" id="1.20.120.550">
    <property type="entry name" value="Membrane associated eicosanoid/glutathione metabolism-like domain"/>
    <property type="match status" value="1"/>
</dbReference>
<keyword evidence="4 5" id="KW-0472">Membrane</keyword>
<feature type="transmembrane region" description="Helical" evidence="5">
    <location>
        <begin position="62"/>
        <end position="82"/>
    </location>
</feature>
<dbReference type="PANTHER" id="PTHR35371:SF1">
    <property type="entry name" value="BLR7753 PROTEIN"/>
    <property type="match status" value="1"/>
</dbReference>
<reference evidence="6" key="1">
    <citation type="submission" date="2021-08" db="EMBL/GenBank/DDBJ databases">
        <title>Sphingopyxis panaciterrulae sp. nov., isolated from the surface water of the Yellow Sea.</title>
        <authorList>
            <person name="Gao Z."/>
            <person name="Zhang D."/>
            <person name="Zhang A."/>
        </authorList>
    </citation>
    <scope>NUCLEOTIDE SEQUENCE</scope>
    <source>
        <strain evidence="6">XHP0097</strain>
    </source>
</reference>
<protein>
    <submittedName>
        <fullName evidence="6">MAPEG family protein</fullName>
    </submittedName>
</protein>
<dbReference type="RefSeq" id="WP_222136883.1">
    <property type="nucleotide sequence ID" value="NZ_JAILXK010000002.1"/>
</dbReference>
<keyword evidence="7" id="KW-1185">Reference proteome</keyword>
<dbReference type="EMBL" id="JAILXK010000002">
    <property type="protein sequence ID" value="MBY4637656.1"/>
    <property type="molecule type" value="Genomic_DNA"/>
</dbReference>
<dbReference type="PANTHER" id="PTHR35371">
    <property type="entry name" value="INNER MEMBRANE PROTEIN"/>
    <property type="match status" value="1"/>
</dbReference>
<comment type="subcellular location">
    <subcellularLocation>
        <location evidence="1">Membrane</location>
    </subcellularLocation>
</comment>
<feature type="transmembrane region" description="Helical" evidence="5">
    <location>
        <begin position="6"/>
        <end position="24"/>
    </location>
</feature>
<dbReference type="InterPro" id="IPR001129">
    <property type="entry name" value="Membr-assoc_MAPEG"/>
</dbReference>
<dbReference type="InterPro" id="IPR023352">
    <property type="entry name" value="MAPEG-like_dom_sf"/>
</dbReference>
<evidence type="ECO:0000256" key="1">
    <source>
        <dbReference type="ARBA" id="ARBA00004370"/>
    </source>
</evidence>
<evidence type="ECO:0000256" key="3">
    <source>
        <dbReference type="ARBA" id="ARBA00022989"/>
    </source>
</evidence>
<proteinExistence type="predicted"/>
<name>A0ABS7MFY2_9SPHN</name>